<accession>A0A8S5PE18</accession>
<dbReference type="EMBL" id="BK015407">
    <property type="protein sequence ID" value="DAE05326.1"/>
    <property type="molecule type" value="Genomic_DNA"/>
</dbReference>
<sequence>MSKEQLYSVYVQFKAGEEAVAMGDDSTTKVEVIGDALVIERYCQHGKGKIIYNMDTVKSCSVVPLSDEDNKKMWEELEREEA</sequence>
<reference evidence="1" key="1">
    <citation type="journal article" date="2021" name="Proc. Natl. Acad. Sci. U.S.A.">
        <title>A Catalog of Tens of Thousands of Viruses from Human Metagenomes Reveals Hidden Associations with Chronic Diseases.</title>
        <authorList>
            <person name="Tisza M.J."/>
            <person name="Buck C.B."/>
        </authorList>
    </citation>
    <scope>NUCLEOTIDE SEQUENCE</scope>
    <source>
        <strain evidence="1">CtWKa2</strain>
    </source>
</reference>
<evidence type="ECO:0000313" key="1">
    <source>
        <dbReference type="EMBL" id="DAE05326.1"/>
    </source>
</evidence>
<name>A0A8S5PE18_9CAUD</name>
<protein>
    <submittedName>
        <fullName evidence="1">Uncharacterized protein</fullName>
    </submittedName>
</protein>
<proteinExistence type="predicted"/>
<organism evidence="1">
    <name type="scientific">Siphoviridae sp. ctWKa2</name>
    <dbReference type="NCBI Taxonomy" id="2825537"/>
    <lineage>
        <taxon>Viruses</taxon>
        <taxon>Duplodnaviria</taxon>
        <taxon>Heunggongvirae</taxon>
        <taxon>Uroviricota</taxon>
        <taxon>Caudoviricetes</taxon>
    </lineage>
</organism>